<organism evidence="2 3">
    <name type="scientific">Martelella mediterranea DSM 17316</name>
    <dbReference type="NCBI Taxonomy" id="1122214"/>
    <lineage>
        <taxon>Bacteria</taxon>
        <taxon>Pseudomonadati</taxon>
        <taxon>Pseudomonadota</taxon>
        <taxon>Alphaproteobacteria</taxon>
        <taxon>Hyphomicrobiales</taxon>
        <taxon>Aurantimonadaceae</taxon>
        <taxon>Martelella</taxon>
    </lineage>
</organism>
<proteinExistence type="predicted"/>
<dbReference type="STRING" id="1122214.Mame_03075"/>
<evidence type="ECO:0000313" key="2">
    <source>
        <dbReference type="EMBL" id="AQZ52394.1"/>
    </source>
</evidence>
<dbReference type="KEGG" id="mmed:Mame_03075"/>
<dbReference type="EMBL" id="CP020330">
    <property type="protein sequence ID" value="AQZ52394.1"/>
    <property type="molecule type" value="Genomic_DNA"/>
</dbReference>
<keyword evidence="3" id="KW-1185">Reference proteome</keyword>
<protein>
    <submittedName>
        <fullName evidence="2">Uncharacterized protein</fullName>
    </submittedName>
</protein>
<dbReference type="AlphaFoldDB" id="A0A1U9Z406"/>
<accession>A0A1U9Z406</accession>
<evidence type="ECO:0000313" key="3">
    <source>
        <dbReference type="Proteomes" id="UP000191135"/>
    </source>
</evidence>
<gene>
    <name evidence="2" type="ORF">Mame_03075</name>
</gene>
<name>A0A1U9Z406_9HYPH</name>
<sequence length="61" mass="7287">MWDGLRDFFKRFTHPKVSESEAEGVKHVFDNIDQNFDPGRPKPEDLRESDDDEVRRRVKPD</sequence>
<dbReference type="RefSeq" id="WP_018065977.1">
    <property type="nucleotide sequence ID" value="NZ_AQWH01000018.1"/>
</dbReference>
<dbReference type="OrthoDB" id="7917200at2"/>
<reference evidence="2 3" key="1">
    <citation type="submission" date="2017-03" db="EMBL/GenBank/DDBJ databases">
        <title>Foreign affairs: Plasmid Transfer between Roseobacters and Rhizobia.</title>
        <authorList>
            <person name="Bartling P."/>
            <person name="Bunk B."/>
            <person name="Overmann J."/>
            <person name="Brinkmann H."/>
            <person name="Petersen J."/>
        </authorList>
    </citation>
    <scope>NUCLEOTIDE SEQUENCE [LARGE SCALE GENOMIC DNA]</scope>
    <source>
        <strain evidence="2 3">MACL11</strain>
    </source>
</reference>
<feature type="region of interest" description="Disordered" evidence="1">
    <location>
        <begin position="25"/>
        <end position="61"/>
    </location>
</feature>
<evidence type="ECO:0000256" key="1">
    <source>
        <dbReference type="SAM" id="MobiDB-lite"/>
    </source>
</evidence>
<dbReference type="Proteomes" id="UP000191135">
    <property type="component" value="Chromosome"/>
</dbReference>